<name>A0AAN2C000_9PROT</name>
<dbReference type="PROSITE" id="PS50293">
    <property type="entry name" value="TPR_REGION"/>
    <property type="match status" value="1"/>
</dbReference>
<dbReference type="PROSITE" id="PS50005">
    <property type="entry name" value="TPR"/>
    <property type="match status" value="1"/>
</dbReference>
<dbReference type="InterPro" id="IPR011990">
    <property type="entry name" value="TPR-like_helical_dom_sf"/>
</dbReference>
<dbReference type="SMART" id="SM00228">
    <property type="entry name" value="PDZ"/>
    <property type="match status" value="1"/>
</dbReference>
<keyword evidence="4" id="KW-1185">Reference proteome</keyword>
<dbReference type="Pfam" id="PF17820">
    <property type="entry name" value="PDZ_6"/>
    <property type="match status" value="1"/>
</dbReference>
<gene>
    <name evidence="3" type="ORF">MIZ01_2526</name>
</gene>
<reference evidence="3 4" key="1">
    <citation type="journal article" date="2022" name="Int. J. Syst. Evol. Microbiol.">
        <title>&lt;i&gt;Sideroxyarcus emersonii&lt;/i&gt; gen. nov. sp. nov., a neutrophilic, microaerobic iron- and thiosulfate-oxidizing bacterium isolated from iron-rich wetland sediment.</title>
        <authorList>
            <person name="Kato S."/>
            <person name="Itoh T."/>
            <person name="Iino T."/>
            <person name="Ohkuma M."/>
        </authorList>
    </citation>
    <scope>NUCLEOTIDE SEQUENCE [LARGE SCALE GENOMIC DNA]</scope>
    <source>
        <strain evidence="3 4">MIZ01</strain>
    </source>
</reference>
<dbReference type="SUPFAM" id="SSF50156">
    <property type="entry name" value="PDZ domain-like"/>
    <property type="match status" value="1"/>
</dbReference>
<dbReference type="SMART" id="SM00028">
    <property type="entry name" value="TPR"/>
    <property type="match status" value="1"/>
</dbReference>
<dbReference type="KEGG" id="seme:MIZ01_2526"/>
<dbReference type="AlphaFoldDB" id="A0AAN2C000"/>
<sequence length="337" mass="37057">MDDLARAADEFRQATEIAPEMPEAWYNLGAILAKTGKLDEAIASYRRYLALSPNAADKQKVSDEIIKLEYRQEQMVKEQASSGIWVESDGTPYRLQINGNKWLLSTTVRPFQPDVDYYYGPGLGSIGMPISDMEQIAFNMELRGIKLTGTWQRAETVVDKCTVPAETGDVQGELDAAHGTVTLQFTKSRYKTLTSAPFIFSFDTGDTCREVSVLERRVVHFVFLGPLPSAGIGAIVTTAHGMMSKKDWIGELSVVNTAKGSPAELANLYNGDLVLAVDGVEVKSLSAGEAIRRLRGEPGTEVRLLVQRPGANEPVAITLRRQVLPALPEKMNSAWYN</sequence>
<evidence type="ECO:0000313" key="4">
    <source>
        <dbReference type="Proteomes" id="UP001320326"/>
    </source>
</evidence>
<organism evidence="3 4">
    <name type="scientific">Sideroxyarcus emersonii</name>
    <dbReference type="NCBI Taxonomy" id="2764705"/>
    <lineage>
        <taxon>Bacteria</taxon>
        <taxon>Pseudomonadati</taxon>
        <taxon>Pseudomonadota</taxon>
        <taxon>Betaproteobacteria</taxon>
        <taxon>Nitrosomonadales</taxon>
        <taxon>Gallionellaceae</taxon>
        <taxon>Sideroxyarcus</taxon>
    </lineage>
</organism>
<accession>A0AAN2C000</accession>
<dbReference type="Proteomes" id="UP001320326">
    <property type="component" value="Chromosome"/>
</dbReference>
<dbReference type="GO" id="GO:0004175">
    <property type="term" value="F:endopeptidase activity"/>
    <property type="evidence" value="ECO:0007669"/>
    <property type="project" value="TreeGrafter"/>
</dbReference>
<dbReference type="SUPFAM" id="SSF48452">
    <property type="entry name" value="TPR-like"/>
    <property type="match status" value="1"/>
</dbReference>
<dbReference type="Gene3D" id="1.25.40.10">
    <property type="entry name" value="Tetratricopeptide repeat domain"/>
    <property type="match status" value="1"/>
</dbReference>
<dbReference type="Pfam" id="PF13432">
    <property type="entry name" value="TPR_16"/>
    <property type="match status" value="1"/>
</dbReference>
<evidence type="ECO:0000259" key="2">
    <source>
        <dbReference type="PROSITE" id="PS50106"/>
    </source>
</evidence>
<dbReference type="InterPro" id="IPR041489">
    <property type="entry name" value="PDZ_6"/>
</dbReference>
<dbReference type="InterPro" id="IPR001478">
    <property type="entry name" value="PDZ"/>
</dbReference>
<dbReference type="PROSITE" id="PS50106">
    <property type="entry name" value="PDZ"/>
    <property type="match status" value="1"/>
</dbReference>
<dbReference type="InterPro" id="IPR019734">
    <property type="entry name" value="TPR_rpt"/>
</dbReference>
<dbReference type="CDD" id="cd06782">
    <property type="entry name" value="cpPDZ_CPP-like"/>
    <property type="match status" value="1"/>
</dbReference>
<keyword evidence="1" id="KW-0802">TPR repeat</keyword>
<dbReference type="Gene3D" id="2.30.42.10">
    <property type="match status" value="1"/>
</dbReference>
<dbReference type="EMBL" id="AP023423">
    <property type="protein sequence ID" value="BCK88720.1"/>
    <property type="molecule type" value="Genomic_DNA"/>
</dbReference>
<evidence type="ECO:0000256" key="1">
    <source>
        <dbReference type="PROSITE-ProRule" id="PRU00339"/>
    </source>
</evidence>
<feature type="repeat" description="TPR" evidence="1">
    <location>
        <begin position="22"/>
        <end position="55"/>
    </location>
</feature>
<dbReference type="PANTHER" id="PTHR32060">
    <property type="entry name" value="TAIL-SPECIFIC PROTEASE"/>
    <property type="match status" value="1"/>
</dbReference>
<dbReference type="PANTHER" id="PTHR32060:SF22">
    <property type="entry name" value="CARBOXYL-TERMINAL-PROCESSING PEPTIDASE 3, CHLOROPLASTIC"/>
    <property type="match status" value="1"/>
</dbReference>
<proteinExistence type="predicted"/>
<evidence type="ECO:0000313" key="3">
    <source>
        <dbReference type="EMBL" id="BCK88720.1"/>
    </source>
</evidence>
<dbReference type="InterPro" id="IPR036034">
    <property type="entry name" value="PDZ_sf"/>
</dbReference>
<protein>
    <recommendedName>
        <fullName evidence="2">PDZ domain-containing protein</fullName>
    </recommendedName>
</protein>
<feature type="domain" description="PDZ" evidence="2">
    <location>
        <begin position="221"/>
        <end position="309"/>
    </location>
</feature>